<dbReference type="Proteomes" id="UP000254939">
    <property type="component" value="Unassembled WGS sequence"/>
</dbReference>
<sequence>MCRHERKRAEDSARSADRNDFKKGITVKSRPAFRELAPAERRAILEKLATTLHRNAGWARQEGDDALEMVMGSVGTALLSAAEDLAKADLVLAEDAVRSAVNLIATFHCRHPKYPIEPMVH</sequence>
<evidence type="ECO:0000313" key="2">
    <source>
        <dbReference type="Proteomes" id="UP000254939"/>
    </source>
</evidence>
<dbReference type="AlphaFoldDB" id="A0A370KGA5"/>
<protein>
    <submittedName>
        <fullName evidence="1">Uncharacterized protein</fullName>
    </submittedName>
</protein>
<gene>
    <name evidence="1" type="ORF">B5K06_28180</name>
</gene>
<proteinExistence type="predicted"/>
<name>A0A370KGA5_9HYPH</name>
<reference evidence="1 2" key="1">
    <citation type="submission" date="2017-03" db="EMBL/GenBank/DDBJ databases">
        <title>Genome analysis of Rhizobial strains effectives or ineffectives for nitrogen fixation isolated from bean seeds.</title>
        <authorList>
            <person name="Peralta H."/>
            <person name="Aguilar-Vera A."/>
            <person name="Mora Y."/>
            <person name="Vargas-Lagunas C."/>
            <person name="Girard L."/>
            <person name="Mora J."/>
        </authorList>
    </citation>
    <scope>NUCLEOTIDE SEQUENCE [LARGE SCALE GENOMIC DNA]</scope>
    <source>
        <strain evidence="1 2">CCGM3</strain>
    </source>
</reference>
<organism evidence="1 2">
    <name type="scientific">Rhizobium grahamii</name>
    <dbReference type="NCBI Taxonomy" id="1120045"/>
    <lineage>
        <taxon>Bacteria</taxon>
        <taxon>Pseudomonadati</taxon>
        <taxon>Pseudomonadota</taxon>
        <taxon>Alphaproteobacteria</taxon>
        <taxon>Hyphomicrobiales</taxon>
        <taxon>Rhizobiaceae</taxon>
        <taxon>Rhizobium/Agrobacterium group</taxon>
        <taxon>Rhizobium</taxon>
    </lineage>
</organism>
<comment type="caution">
    <text evidence="1">The sequence shown here is derived from an EMBL/GenBank/DDBJ whole genome shotgun (WGS) entry which is preliminary data.</text>
</comment>
<accession>A0A370KGA5</accession>
<evidence type="ECO:0000313" key="1">
    <source>
        <dbReference type="EMBL" id="RDJ03804.1"/>
    </source>
</evidence>
<dbReference type="EMBL" id="NAAC01000041">
    <property type="protein sequence ID" value="RDJ03804.1"/>
    <property type="molecule type" value="Genomic_DNA"/>
</dbReference>